<accession>A0A6J5N4C1</accession>
<gene>
    <name evidence="1" type="ORF">UFOVP597_52</name>
</gene>
<sequence length="561" mass="64305">MKHFINNTEITPRNIFDIGIVCDFTAKIDQNKLTTDTIILPNEGKNLVLDHLTNVGLFEGLPYDIQFANNQILNCYIDFTDSFQVKDKEIEVKIKKRNAHDNFFDNAEGLTFDYLNTQITLNQKRVGYQILPEDSVGQALTCSITLFSIGITIGQQVKEIAETAKEFIAIIGYLPFASQGKAIEAALRLIIQIAFIAVLVYQALKLIERMIELVLPKVRYFNICTCLELLQKGCQQLGYTFKSSILEGTYKNMALLPIPRNKDKKKWYNLFQNDLDQSFQNGFPSAGDSTPTLGTLISAIETMFNGKTRVINGIVQLERWDFWFDKSISSINTSLVLQTEAQNSYSYDFSRLFKRYLIEYATDYSDLNTIDRFEFGNAEYSLERTNIVNNDLNLIKGLTNINIPYSMATTKQKFTWLEKIFADTFKLVDKLAGSNLSAKKSKLGYIQLSQQYFSNTKIFIHDGNQKVSQNSDDILSPSGLWFNFHSINYPYKYQWLIKENVKIPMNSDNFLALLNYNYANIDGVDCEITKLEYFDAKGFALVSYKQPNTIFKNNINILKVF</sequence>
<evidence type="ECO:0000313" key="1">
    <source>
        <dbReference type="EMBL" id="CAB4152126.1"/>
    </source>
</evidence>
<dbReference type="EMBL" id="LR796564">
    <property type="protein sequence ID" value="CAB4152126.1"/>
    <property type="molecule type" value="Genomic_DNA"/>
</dbReference>
<organism evidence="1">
    <name type="scientific">uncultured Caudovirales phage</name>
    <dbReference type="NCBI Taxonomy" id="2100421"/>
    <lineage>
        <taxon>Viruses</taxon>
        <taxon>Duplodnaviria</taxon>
        <taxon>Heunggongvirae</taxon>
        <taxon>Uroviricota</taxon>
        <taxon>Caudoviricetes</taxon>
        <taxon>Peduoviridae</taxon>
        <taxon>Maltschvirus</taxon>
        <taxon>Maltschvirus maltsch</taxon>
    </lineage>
</organism>
<name>A0A6J5N4C1_9CAUD</name>
<protein>
    <submittedName>
        <fullName evidence="1">Uncharacterized protein</fullName>
    </submittedName>
</protein>
<reference evidence="1" key="1">
    <citation type="submission" date="2020-04" db="EMBL/GenBank/DDBJ databases">
        <authorList>
            <person name="Chiriac C."/>
            <person name="Salcher M."/>
            <person name="Ghai R."/>
            <person name="Kavagutti S V."/>
        </authorList>
    </citation>
    <scope>NUCLEOTIDE SEQUENCE</scope>
</reference>
<proteinExistence type="predicted"/>